<sequence>MYFGKYFNQFPPNTLSPFKLFKLFRRTKTSSKAALIGAAIDTSDWKNSTPPMAAAMMYRFKDLLSLGKLIIIVCIRSSVMKVCNLKLDIQMSVTDVAQFID</sequence>
<name>A0A5A7PHU8_STRAF</name>
<comment type="caution">
    <text evidence="1">The sequence shown here is derived from an EMBL/GenBank/DDBJ whole genome shotgun (WGS) entry which is preliminary data.</text>
</comment>
<organism evidence="1 2">
    <name type="scientific">Striga asiatica</name>
    <name type="common">Asiatic witchweed</name>
    <name type="synonym">Buchnera asiatica</name>
    <dbReference type="NCBI Taxonomy" id="4170"/>
    <lineage>
        <taxon>Eukaryota</taxon>
        <taxon>Viridiplantae</taxon>
        <taxon>Streptophyta</taxon>
        <taxon>Embryophyta</taxon>
        <taxon>Tracheophyta</taxon>
        <taxon>Spermatophyta</taxon>
        <taxon>Magnoliopsida</taxon>
        <taxon>eudicotyledons</taxon>
        <taxon>Gunneridae</taxon>
        <taxon>Pentapetalae</taxon>
        <taxon>asterids</taxon>
        <taxon>lamiids</taxon>
        <taxon>Lamiales</taxon>
        <taxon>Orobanchaceae</taxon>
        <taxon>Buchnereae</taxon>
        <taxon>Striga</taxon>
    </lineage>
</organism>
<gene>
    <name evidence="1" type="ORF">STAS_08300</name>
</gene>
<keyword evidence="2" id="KW-1185">Reference proteome</keyword>
<dbReference type="Proteomes" id="UP000325081">
    <property type="component" value="Unassembled WGS sequence"/>
</dbReference>
<dbReference type="GO" id="GO:0008233">
    <property type="term" value="F:peptidase activity"/>
    <property type="evidence" value="ECO:0007669"/>
    <property type="project" value="UniProtKB-KW"/>
</dbReference>
<proteinExistence type="predicted"/>
<reference evidence="2" key="1">
    <citation type="journal article" date="2019" name="Curr. Biol.">
        <title>Genome Sequence of Striga asiatica Provides Insight into the Evolution of Plant Parasitism.</title>
        <authorList>
            <person name="Yoshida S."/>
            <person name="Kim S."/>
            <person name="Wafula E.K."/>
            <person name="Tanskanen J."/>
            <person name="Kim Y.M."/>
            <person name="Honaas L."/>
            <person name="Yang Z."/>
            <person name="Spallek T."/>
            <person name="Conn C.E."/>
            <person name="Ichihashi Y."/>
            <person name="Cheong K."/>
            <person name="Cui S."/>
            <person name="Der J.P."/>
            <person name="Gundlach H."/>
            <person name="Jiao Y."/>
            <person name="Hori C."/>
            <person name="Ishida J.K."/>
            <person name="Kasahara H."/>
            <person name="Kiba T."/>
            <person name="Kim M.S."/>
            <person name="Koo N."/>
            <person name="Laohavisit A."/>
            <person name="Lee Y.H."/>
            <person name="Lumba S."/>
            <person name="McCourt P."/>
            <person name="Mortimer J.C."/>
            <person name="Mutuku J.M."/>
            <person name="Nomura T."/>
            <person name="Sasaki-Sekimoto Y."/>
            <person name="Seto Y."/>
            <person name="Wang Y."/>
            <person name="Wakatake T."/>
            <person name="Sakakibara H."/>
            <person name="Demura T."/>
            <person name="Yamaguchi S."/>
            <person name="Yoneyama K."/>
            <person name="Manabe R.I."/>
            <person name="Nelson D.C."/>
            <person name="Schulman A.H."/>
            <person name="Timko M.P."/>
            <person name="dePamphilis C.W."/>
            <person name="Choi D."/>
            <person name="Shirasu K."/>
        </authorList>
    </citation>
    <scope>NUCLEOTIDE SEQUENCE [LARGE SCALE GENOMIC DNA]</scope>
    <source>
        <strain evidence="2">cv. UVA1</strain>
    </source>
</reference>
<dbReference type="EMBL" id="BKCP01004572">
    <property type="protein sequence ID" value="GER32241.1"/>
    <property type="molecule type" value="Genomic_DNA"/>
</dbReference>
<evidence type="ECO:0000313" key="2">
    <source>
        <dbReference type="Proteomes" id="UP000325081"/>
    </source>
</evidence>
<protein>
    <submittedName>
        <fullName evidence="1">ATP-dependent protease subunit HslV</fullName>
    </submittedName>
</protein>
<evidence type="ECO:0000313" key="1">
    <source>
        <dbReference type="EMBL" id="GER32241.1"/>
    </source>
</evidence>
<keyword evidence="1" id="KW-0378">Hydrolase</keyword>
<dbReference type="AlphaFoldDB" id="A0A5A7PHU8"/>
<keyword evidence="1" id="KW-0645">Protease</keyword>
<dbReference type="GO" id="GO:0006508">
    <property type="term" value="P:proteolysis"/>
    <property type="evidence" value="ECO:0007669"/>
    <property type="project" value="UniProtKB-KW"/>
</dbReference>
<accession>A0A5A7PHU8</accession>